<reference evidence="1 2" key="1">
    <citation type="submission" date="2018-09" db="EMBL/GenBank/DDBJ databases">
        <title>Genomic investigation of the strawberry pathogen Phytophthora fragariae indicates pathogenicity is determined by transcriptional variation in three key races.</title>
        <authorList>
            <person name="Adams T.M."/>
            <person name="Armitage A.D."/>
            <person name="Sobczyk M.K."/>
            <person name="Bates H.J."/>
            <person name="Dunwell J.M."/>
            <person name="Nellist C.F."/>
            <person name="Harrison R.J."/>
        </authorList>
    </citation>
    <scope>NUCLEOTIDE SEQUENCE [LARGE SCALE GENOMIC DNA]</scope>
    <source>
        <strain evidence="1 2">SCRP249</strain>
    </source>
</reference>
<dbReference type="AlphaFoldDB" id="A0A6A3KNN2"/>
<dbReference type="PANTHER" id="PTHR45125">
    <property type="entry name" value="F21J9.4-RELATED"/>
    <property type="match status" value="1"/>
</dbReference>
<dbReference type="Proteomes" id="UP000429607">
    <property type="component" value="Unassembled WGS sequence"/>
</dbReference>
<evidence type="ECO:0000313" key="1">
    <source>
        <dbReference type="EMBL" id="KAE9008549.1"/>
    </source>
</evidence>
<protein>
    <recommendedName>
        <fullName evidence="3">Myb-like domain-containing protein</fullName>
    </recommendedName>
</protein>
<dbReference type="EMBL" id="QXFV01001330">
    <property type="protein sequence ID" value="KAE9008549.1"/>
    <property type="molecule type" value="Genomic_DNA"/>
</dbReference>
<name>A0A6A3KNN2_9STRA</name>
<evidence type="ECO:0000313" key="2">
    <source>
        <dbReference type="Proteomes" id="UP000429607"/>
    </source>
</evidence>
<proteinExistence type="predicted"/>
<comment type="caution">
    <text evidence="1">The sequence shown here is derived from an EMBL/GenBank/DDBJ whole genome shotgun (WGS) entry which is preliminary data.</text>
</comment>
<gene>
    <name evidence="1" type="ORF">PR001_g16669</name>
</gene>
<organism evidence="1 2">
    <name type="scientific">Phytophthora rubi</name>
    <dbReference type="NCBI Taxonomy" id="129364"/>
    <lineage>
        <taxon>Eukaryota</taxon>
        <taxon>Sar</taxon>
        <taxon>Stramenopiles</taxon>
        <taxon>Oomycota</taxon>
        <taxon>Peronosporomycetes</taxon>
        <taxon>Peronosporales</taxon>
        <taxon>Peronosporaceae</taxon>
        <taxon>Phytophthora</taxon>
    </lineage>
</organism>
<dbReference type="PANTHER" id="PTHR45125:SF3">
    <property type="entry name" value="NO-APICAL-MERISTEM-ASSOCIATED CARBOXY-TERMINAL DOMAIN PROTEIN"/>
    <property type="match status" value="1"/>
</dbReference>
<evidence type="ECO:0008006" key="3">
    <source>
        <dbReference type="Google" id="ProtNLM"/>
    </source>
</evidence>
<accession>A0A6A3KNN2</accession>
<sequence>MPNATPWSVEEDVRLCKAYTNISEDGATSTDQNATAFWDRIHATYSQLGATDTVARKPGALQTRWAGLIRPDVALYASCLAAVEAQQRSGWTEQDYTNEAANRFTAKREQLNANVLCEYNEANCMEACALCATYLHHVNSPVNHVSMMKAAF</sequence>